<evidence type="ECO:0000256" key="7">
    <source>
        <dbReference type="SAM" id="Phobius"/>
    </source>
</evidence>
<keyword evidence="3 7" id="KW-0812">Transmembrane</keyword>
<sequence length="153" mass="16514">MPGGIRKTTNTLIILPFPLRLIGALALILTSCGLAAINADDIWYFASGGVIGSLLSTTLQPLLHSSGGTIALLCIWAAGLTLFTGWSWVSIAEKLGGGILSVLTFASNRTRRDDTWVDEGEYEDDEEEYDDEEAARPQESRPRPYLTQRAGAA</sequence>
<feature type="transmembrane region" description="Helical" evidence="7">
    <location>
        <begin position="70"/>
        <end position="89"/>
    </location>
</feature>
<evidence type="ECO:0000313" key="10">
    <source>
        <dbReference type="Proteomes" id="UP000254387"/>
    </source>
</evidence>
<dbReference type="GO" id="GO:0051301">
    <property type="term" value="P:cell division"/>
    <property type="evidence" value="ECO:0007669"/>
    <property type="project" value="UniProtKB-KW"/>
</dbReference>
<evidence type="ECO:0000256" key="1">
    <source>
        <dbReference type="ARBA" id="ARBA00004651"/>
    </source>
</evidence>
<keyword evidence="2" id="KW-1003">Cell membrane</keyword>
<feature type="region of interest" description="Disordered" evidence="6">
    <location>
        <begin position="115"/>
        <end position="153"/>
    </location>
</feature>
<evidence type="ECO:0000256" key="3">
    <source>
        <dbReference type="ARBA" id="ARBA00022692"/>
    </source>
</evidence>
<dbReference type="Proteomes" id="UP000254387">
    <property type="component" value="Unassembled WGS sequence"/>
</dbReference>
<keyword evidence="9" id="KW-0132">Cell division</keyword>
<dbReference type="InterPro" id="IPR025199">
    <property type="entry name" value="FtsK_4TM"/>
</dbReference>
<dbReference type="Pfam" id="PF13491">
    <property type="entry name" value="FtsK_4TM"/>
    <property type="match status" value="1"/>
</dbReference>
<proteinExistence type="predicted"/>
<dbReference type="AlphaFoldDB" id="A0A378AI54"/>
<organism evidence="9 10">
    <name type="scientific">Klebsiella pneumoniae</name>
    <dbReference type="NCBI Taxonomy" id="573"/>
    <lineage>
        <taxon>Bacteria</taxon>
        <taxon>Pseudomonadati</taxon>
        <taxon>Pseudomonadota</taxon>
        <taxon>Gammaproteobacteria</taxon>
        <taxon>Enterobacterales</taxon>
        <taxon>Enterobacteriaceae</taxon>
        <taxon>Klebsiella/Raoultella group</taxon>
        <taxon>Klebsiella</taxon>
        <taxon>Klebsiella pneumoniae complex</taxon>
    </lineage>
</organism>
<evidence type="ECO:0000256" key="5">
    <source>
        <dbReference type="ARBA" id="ARBA00023136"/>
    </source>
</evidence>
<comment type="subcellular location">
    <subcellularLocation>
        <location evidence="1">Cell membrane</location>
        <topology evidence="1">Multi-pass membrane protein</topology>
    </subcellularLocation>
</comment>
<keyword evidence="5 7" id="KW-0472">Membrane</keyword>
<evidence type="ECO:0000313" key="9">
    <source>
        <dbReference type="EMBL" id="STV08073.1"/>
    </source>
</evidence>
<evidence type="ECO:0000256" key="6">
    <source>
        <dbReference type="SAM" id="MobiDB-lite"/>
    </source>
</evidence>
<keyword evidence="9" id="KW-0131">Cell cycle</keyword>
<feature type="compositionally biased region" description="Acidic residues" evidence="6">
    <location>
        <begin position="116"/>
        <end position="133"/>
    </location>
</feature>
<feature type="transmembrane region" description="Helical" evidence="7">
    <location>
        <begin position="12"/>
        <end position="36"/>
    </location>
</feature>
<dbReference type="PROSITE" id="PS51257">
    <property type="entry name" value="PROKAR_LIPOPROTEIN"/>
    <property type="match status" value="1"/>
</dbReference>
<evidence type="ECO:0000256" key="2">
    <source>
        <dbReference type="ARBA" id="ARBA00022475"/>
    </source>
</evidence>
<keyword evidence="4 7" id="KW-1133">Transmembrane helix</keyword>
<feature type="domain" description="DNA translocase FtsK 4TM region" evidence="8">
    <location>
        <begin position="19"/>
        <end position="96"/>
    </location>
</feature>
<dbReference type="EMBL" id="UGMN01000004">
    <property type="protein sequence ID" value="STV08073.1"/>
    <property type="molecule type" value="Genomic_DNA"/>
</dbReference>
<accession>A0A378AI54</accession>
<evidence type="ECO:0000256" key="4">
    <source>
        <dbReference type="ARBA" id="ARBA00022989"/>
    </source>
</evidence>
<gene>
    <name evidence="9" type="primary">ftsK_4</name>
    <name evidence="9" type="ORF">NCTC5053_02133</name>
</gene>
<reference evidence="9 10" key="1">
    <citation type="submission" date="2018-06" db="EMBL/GenBank/DDBJ databases">
        <authorList>
            <consortium name="Pathogen Informatics"/>
            <person name="Doyle S."/>
        </authorList>
    </citation>
    <scope>NUCLEOTIDE SEQUENCE [LARGE SCALE GENOMIC DNA]</scope>
    <source>
        <strain evidence="9 10">NCTC5053</strain>
    </source>
</reference>
<protein>
    <submittedName>
        <fullName evidence="9">Cell division protein</fullName>
    </submittedName>
</protein>
<feature type="transmembrane region" description="Helical" evidence="7">
    <location>
        <begin position="42"/>
        <end position="63"/>
    </location>
</feature>
<dbReference type="GO" id="GO:0005886">
    <property type="term" value="C:plasma membrane"/>
    <property type="evidence" value="ECO:0007669"/>
    <property type="project" value="UniProtKB-SubCell"/>
</dbReference>
<evidence type="ECO:0000259" key="8">
    <source>
        <dbReference type="Pfam" id="PF13491"/>
    </source>
</evidence>
<name>A0A378AI54_KLEPN</name>